<dbReference type="InterPro" id="IPR053707">
    <property type="entry name" value="UPF0637_domain_sf"/>
</dbReference>
<keyword evidence="3" id="KW-1185">Reference proteome</keyword>
<dbReference type="AlphaFoldDB" id="A0A2R5ES58"/>
<dbReference type="Pfam" id="PF06335">
    <property type="entry name" value="DUF1054"/>
    <property type="match status" value="1"/>
</dbReference>
<sequence length="224" mass="25446">MTITSADHKNTAHAPLEGFAAADFDVFQLEGLEARMNGIQTLIQPKFRAFGEQIVDEISRLAGREMYLHIAKHARRTVNAPKDTWLSICDNKRGYKSHPHFQLGLFDDHVFIWLALIYEVPNKKAIASAFLDQLDDVIETVPSDFMMSLDHMKKEAQEVGEMDEAAWKTALVRFRDVGKAELLVGRHLSADDPVLQDGEKLLRYALSTYETLLPLYELACNRSR</sequence>
<dbReference type="RefSeq" id="WP_108991552.1">
    <property type="nucleotide sequence ID" value="NZ_BDQX01000036.1"/>
</dbReference>
<dbReference type="HAMAP" id="MF_01851">
    <property type="entry name" value="UPF0637"/>
    <property type="match status" value="1"/>
</dbReference>
<comment type="similarity">
    <text evidence="1">Belongs to the UPF0637 family.</text>
</comment>
<evidence type="ECO:0000313" key="2">
    <source>
        <dbReference type="EMBL" id="GBG06221.1"/>
    </source>
</evidence>
<dbReference type="InterPro" id="IPR009403">
    <property type="entry name" value="UPF0637"/>
</dbReference>
<protein>
    <recommendedName>
        <fullName evidence="1">UPF0637 protein PAT3040_00736</fullName>
    </recommendedName>
</protein>
<evidence type="ECO:0000256" key="1">
    <source>
        <dbReference type="HAMAP-Rule" id="MF_01851"/>
    </source>
</evidence>
<accession>A0A2R5ES58</accession>
<organism evidence="2 3">
    <name type="scientific">Paenibacillus agaridevorans</name>
    <dbReference type="NCBI Taxonomy" id="171404"/>
    <lineage>
        <taxon>Bacteria</taxon>
        <taxon>Bacillati</taxon>
        <taxon>Bacillota</taxon>
        <taxon>Bacilli</taxon>
        <taxon>Bacillales</taxon>
        <taxon>Paenibacillaceae</taxon>
        <taxon>Paenibacillus</taxon>
    </lineage>
</organism>
<gene>
    <name evidence="2" type="ORF">PAT3040_00736</name>
</gene>
<dbReference type="SUPFAM" id="SSF142913">
    <property type="entry name" value="YktB/PF0168-like"/>
    <property type="match status" value="1"/>
</dbReference>
<dbReference type="EMBL" id="BDQX01000036">
    <property type="protein sequence ID" value="GBG06221.1"/>
    <property type="molecule type" value="Genomic_DNA"/>
</dbReference>
<comment type="caution">
    <text evidence="2">The sequence shown here is derived from an EMBL/GenBank/DDBJ whole genome shotgun (WGS) entry which is preliminary data.</text>
</comment>
<proteinExistence type="inferred from homology"/>
<dbReference type="PIRSF" id="PIRSF021332">
    <property type="entry name" value="DUF1054"/>
    <property type="match status" value="1"/>
</dbReference>
<dbReference type="Gene3D" id="3.30.930.20">
    <property type="entry name" value="Protein of unknown function DUF1054"/>
    <property type="match status" value="1"/>
</dbReference>
<name>A0A2R5ES58_9BACL</name>
<evidence type="ECO:0000313" key="3">
    <source>
        <dbReference type="Proteomes" id="UP000245202"/>
    </source>
</evidence>
<dbReference type="Proteomes" id="UP000245202">
    <property type="component" value="Unassembled WGS sequence"/>
</dbReference>
<reference evidence="2 3" key="1">
    <citation type="submission" date="2017-08" db="EMBL/GenBank/DDBJ databases">
        <title>Substantial Increase in Enzyme Production by Combined Drug-Resistance Mutations in Paenibacillus agaridevorans.</title>
        <authorList>
            <person name="Tanaka Y."/>
            <person name="Funane K."/>
            <person name="Hosaka T."/>
            <person name="Shiwa Y."/>
            <person name="Fujita N."/>
            <person name="Miyazaki T."/>
            <person name="Yoshikawa H."/>
            <person name="Murakami K."/>
            <person name="Kasahara K."/>
            <person name="Inaoka T."/>
            <person name="Hiraga Y."/>
            <person name="Ochi K."/>
        </authorList>
    </citation>
    <scope>NUCLEOTIDE SEQUENCE [LARGE SCALE GENOMIC DNA]</scope>
    <source>
        <strain evidence="2 3">T-3040</strain>
    </source>
</reference>